<feature type="domain" description="Chromo" evidence="3">
    <location>
        <begin position="69"/>
        <end position="98"/>
    </location>
</feature>
<evidence type="ECO:0000259" key="3">
    <source>
        <dbReference type="Pfam" id="PF00385"/>
    </source>
</evidence>
<dbReference type="InterPro" id="IPR016197">
    <property type="entry name" value="Chromo-like_dom_sf"/>
</dbReference>
<proteinExistence type="predicted"/>
<organism evidence="5 6">
    <name type="scientific">Vigna mungo</name>
    <name type="common">Black gram</name>
    <name type="synonym">Phaseolus mungo</name>
    <dbReference type="NCBI Taxonomy" id="3915"/>
    <lineage>
        <taxon>Eukaryota</taxon>
        <taxon>Viridiplantae</taxon>
        <taxon>Streptophyta</taxon>
        <taxon>Embryophyta</taxon>
        <taxon>Tracheophyta</taxon>
        <taxon>Spermatophyta</taxon>
        <taxon>Magnoliopsida</taxon>
        <taxon>eudicotyledons</taxon>
        <taxon>Gunneridae</taxon>
        <taxon>Pentapetalae</taxon>
        <taxon>rosids</taxon>
        <taxon>fabids</taxon>
        <taxon>Fabales</taxon>
        <taxon>Fabaceae</taxon>
        <taxon>Papilionoideae</taxon>
        <taxon>50 kb inversion clade</taxon>
        <taxon>NPAAA clade</taxon>
        <taxon>indigoferoid/millettioid clade</taxon>
        <taxon>Phaseoleae</taxon>
        <taxon>Vigna</taxon>
    </lineage>
</organism>
<accession>A0AAQ3NQ48</accession>
<keyword evidence="6" id="KW-1185">Reference proteome</keyword>
<protein>
    <recommendedName>
        <fullName evidence="7">Chromo domain-containing protein</fullName>
    </recommendedName>
</protein>
<evidence type="ECO:0008006" key="7">
    <source>
        <dbReference type="Google" id="ProtNLM"/>
    </source>
</evidence>
<dbReference type="SUPFAM" id="SSF54160">
    <property type="entry name" value="Chromo domain-like"/>
    <property type="match status" value="1"/>
</dbReference>
<dbReference type="InterPro" id="IPR056924">
    <property type="entry name" value="SH3_Tf2-1"/>
</dbReference>
<dbReference type="AlphaFoldDB" id="A0AAQ3NQ48"/>
<dbReference type="InterPro" id="IPR023780">
    <property type="entry name" value="Chromo_domain"/>
</dbReference>
<evidence type="ECO:0000256" key="2">
    <source>
        <dbReference type="SAM" id="Phobius"/>
    </source>
</evidence>
<dbReference type="Proteomes" id="UP001374535">
    <property type="component" value="Chromosome 4"/>
</dbReference>
<evidence type="ECO:0000256" key="1">
    <source>
        <dbReference type="SAM" id="MobiDB-lite"/>
    </source>
</evidence>
<evidence type="ECO:0000259" key="4">
    <source>
        <dbReference type="Pfam" id="PF24626"/>
    </source>
</evidence>
<dbReference type="Pfam" id="PF24626">
    <property type="entry name" value="SH3_Tf2-1"/>
    <property type="match status" value="1"/>
</dbReference>
<evidence type="ECO:0000313" key="6">
    <source>
        <dbReference type="Proteomes" id="UP001374535"/>
    </source>
</evidence>
<sequence>MQKIGTIAYKLLLPPHAKIHPIFHVSQLKPNKGTNNQVVYVPLLLTTAIEGLILTPFKVLRQREIMRGTTKVTQILVQWEGLGEHNATWEDKEDIVESYPSFNLEDKVSFKGGSIVTSGNEEEGHISKIKSKMHREQSQEENRRNKKVVNIQGQVSPPQRANVAEKEKRARHPNARLRGYLWKGN</sequence>
<dbReference type="Pfam" id="PF00385">
    <property type="entry name" value="Chromo"/>
    <property type="match status" value="1"/>
</dbReference>
<dbReference type="Gene3D" id="2.40.50.40">
    <property type="match status" value="1"/>
</dbReference>
<reference evidence="5 6" key="1">
    <citation type="journal article" date="2023" name="Life. Sci Alliance">
        <title>Evolutionary insights into 3D genome organization and epigenetic landscape of Vigna mungo.</title>
        <authorList>
            <person name="Junaid A."/>
            <person name="Singh B."/>
            <person name="Bhatia S."/>
        </authorList>
    </citation>
    <scope>NUCLEOTIDE SEQUENCE [LARGE SCALE GENOMIC DNA]</scope>
    <source>
        <strain evidence="5">Urdbean</strain>
    </source>
</reference>
<feature type="region of interest" description="Disordered" evidence="1">
    <location>
        <begin position="131"/>
        <end position="172"/>
    </location>
</feature>
<keyword evidence="2" id="KW-0472">Membrane</keyword>
<feature type="compositionally biased region" description="Basic and acidic residues" evidence="1">
    <location>
        <begin position="134"/>
        <end position="143"/>
    </location>
</feature>
<gene>
    <name evidence="5" type="ORF">V8G54_011722</name>
</gene>
<dbReference type="EMBL" id="CP144697">
    <property type="protein sequence ID" value="WVZ14156.1"/>
    <property type="molecule type" value="Genomic_DNA"/>
</dbReference>
<feature type="domain" description="Tf2-1-like SH3-like" evidence="4">
    <location>
        <begin position="2"/>
        <end position="30"/>
    </location>
</feature>
<keyword evidence="2" id="KW-0812">Transmembrane</keyword>
<evidence type="ECO:0000313" key="5">
    <source>
        <dbReference type="EMBL" id="WVZ14156.1"/>
    </source>
</evidence>
<keyword evidence="2" id="KW-1133">Transmembrane helix</keyword>
<feature type="transmembrane region" description="Helical" evidence="2">
    <location>
        <begin position="38"/>
        <end position="57"/>
    </location>
</feature>
<name>A0AAQ3NQ48_VIGMU</name>